<feature type="compositionally biased region" description="Basic and acidic residues" evidence="1">
    <location>
        <begin position="313"/>
        <end position="323"/>
    </location>
</feature>
<protein>
    <submittedName>
        <fullName evidence="2">DDE family endonuclease</fullName>
    </submittedName>
</protein>
<organism evidence="2 3">
    <name type="scientific">Rhizoctonia solani 123E</name>
    <dbReference type="NCBI Taxonomy" id="1423351"/>
    <lineage>
        <taxon>Eukaryota</taxon>
        <taxon>Fungi</taxon>
        <taxon>Dikarya</taxon>
        <taxon>Basidiomycota</taxon>
        <taxon>Agaricomycotina</taxon>
        <taxon>Agaricomycetes</taxon>
        <taxon>Cantharellales</taxon>
        <taxon>Ceratobasidiaceae</taxon>
        <taxon>Rhizoctonia</taxon>
    </lineage>
</organism>
<keyword evidence="3" id="KW-1185">Reference proteome</keyword>
<keyword evidence="2" id="KW-0378">Hydrolase</keyword>
<gene>
    <name evidence="2" type="ORF">V565_310730</name>
</gene>
<keyword evidence="2" id="KW-0540">Nuclease</keyword>
<keyword evidence="2" id="KW-0255">Endonuclease</keyword>
<dbReference type="Proteomes" id="UP000027456">
    <property type="component" value="Unassembled WGS sequence"/>
</dbReference>
<dbReference type="OrthoDB" id="10039611at2759"/>
<sequence>MKLVEASMLAAVAFIRGQWAARQVRTWIRAYQKEQKIPANIYGTWGSSVMEDEDLSAAIRHWLRDRGKYVQARDVIEFFGTAAAERFSHLLDGPPSLRTSQRWMHRMGYTWMKECCSQFADGHERDDVKDYRMNVYIPEWMKLEQRMRSWGSDGNVIPPKLSEGERVVVVWFHDESTFYAHDRRLTRWVHESETAGIHKKGEGVSLMAADFVSADYGWLRSGPEPPSEIPIVPAVEGTGSDNARVIFRAGKQRDGWFGTSDVVKQLLRAMSIIKKHYPNEDHVFIFDNATIHTKLPENAPNVNKMTLGPSQKVKGEETGPSGERIKVEYTPSILPDGTTQQFYHPLDHPIEDLRGAFKGMALILEERGVRNAQKLKLVCPTNLRQQGCPSGSTNCCARRTMMKQPNILAQKSILQLQAAAEGCSVIYLPKYHCKLNPIEQCWGAAKRVYRDSPPSSSEIDLKHNMLRALDSVTLKSIRRFAGRSQRFVHAYSCGLSGSEAAWAAKQYRGHRIIPDALLAAMDHSD</sequence>
<dbReference type="GO" id="GO:0003676">
    <property type="term" value="F:nucleic acid binding"/>
    <property type="evidence" value="ECO:0007669"/>
    <property type="project" value="InterPro"/>
</dbReference>
<dbReference type="HOGENOM" id="CLU_005726_1_0_1"/>
<name>A0A074REC9_9AGAM</name>
<dbReference type="GO" id="GO:0004519">
    <property type="term" value="F:endonuclease activity"/>
    <property type="evidence" value="ECO:0007669"/>
    <property type="project" value="UniProtKB-KW"/>
</dbReference>
<reference evidence="2 3" key="1">
    <citation type="submission" date="2013-12" db="EMBL/GenBank/DDBJ databases">
        <authorList>
            <person name="Cubeta M."/>
            <person name="Pakala S."/>
            <person name="Fedorova N."/>
            <person name="Thomas E."/>
            <person name="Dean R."/>
            <person name="Jabaji S."/>
            <person name="Neate S."/>
            <person name="Toda T."/>
            <person name="Tavantzis S."/>
            <person name="Vilgalys R."/>
            <person name="Bharathan N."/>
            <person name="Pakala S."/>
            <person name="Losada L.S."/>
            <person name="Zafar N."/>
            <person name="Nierman W."/>
        </authorList>
    </citation>
    <scope>NUCLEOTIDE SEQUENCE [LARGE SCALE GENOMIC DNA]</scope>
    <source>
        <strain evidence="2 3">123E</strain>
    </source>
</reference>
<dbReference type="Gene3D" id="3.30.420.10">
    <property type="entry name" value="Ribonuclease H-like superfamily/Ribonuclease H"/>
    <property type="match status" value="1"/>
</dbReference>
<evidence type="ECO:0000313" key="2">
    <source>
        <dbReference type="EMBL" id="KEP45154.1"/>
    </source>
</evidence>
<comment type="caution">
    <text evidence="2">The sequence shown here is derived from an EMBL/GenBank/DDBJ whole genome shotgun (WGS) entry which is preliminary data.</text>
</comment>
<feature type="region of interest" description="Disordered" evidence="1">
    <location>
        <begin position="300"/>
        <end position="323"/>
    </location>
</feature>
<proteinExistence type="predicted"/>
<dbReference type="PANTHER" id="PTHR35871">
    <property type="entry name" value="EXPRESSED PROTEIN"/>
    <property type="match status" value="1"/>
</dbReference>
<dbReference type="PANTHER" id="PTHR35871:SF1">
    <property type="entry name" value="CXC1-LIKE CYSTEINE CLUSTER ASSOCIATED WITH KDZ TRANSPOSASES DOMAIN-CONTAINING PROTEIN"/>
    <property type="match status" value="1"/>
</dbReference>
<accession>A0A074REC9</accession>
<evidence type="ECO:0000313" key="3">
    <source>
        <dbReference type="Proteomes" id="UP000027456"/>
    </source>
</evidence>
<evidence type="ECO:0000256" key="1">
    <source>
        <dbReference type="SAM" id="MobiDB-lite"/>
    </source>
</evidence>
<dbReference type="STRING" id="1423351.A0A074REC9"/>
<dbReference type="AlphaFoldDB" id="A0A074REC9"/>
<dbReference type="EMBL" id="AZST01002177">
    <property type="protein sequence ID" value="KEP45154.1"/>
    <property type="molecule type" value="Genomic_DNA"/>
</dbReference>
<dbReference type="InterPro" id="IPR036397">
    <property type="entry name" value="RNaseH_sf"/>
</dbReference>